<dbReference type="GO" id="GO:0043565">
    <property type="term" value="F:sequence-specific DNA binding"/>
    <property type="evidence" value="ECO:0007669"/>
    <property type="project" value="InterPro"/>
</dbReference>
<dbReference type="Pfam" id="PF00072">
    <property type="entry name" value="Response_reg"/>
    <property type="match status" value="1"/>
</dbReference>
<dbReference type="SMART" id="SM00448">
    <property type="entry name" value="REC"/>
    <property type="match status" value="1"/>
</dbReference>
<dbReference type="CDD" id="cd17536">
    <property type="entry name" value="REC_YesN-like"/>
    <property type="match status" value="1"/>
</dbReference>
<dbReference type="EMBL" id="QPJD01000008">
    <property type="protein sequence ID" value="RCW47615.1"/>
    <property type="molecule type" value="Genomic_DNA"/>
</dbReference>
<dbReference type="InterPro" id="IPR020449">
    <property type="entry name" value="Tscrpt_reg_AraC-type_HTH"/>
</dbReference>
<dbReference type="Gene3D" id="3.40.50.2300">
    <property type="match status" value="1"/>
</dbReference>
<keyword evidence="4" id="KW-0902">Two-component regulatory system</keyword>
<protein>
    <submittedName>
        <fullName evidence="11">Two-component system response regulator YesN</fullName>
    </submittedName>
</protein>
<keyword evidence="12" id="KW-1185">Reference proteome</keyword>
<dbReference type="Pfam" id="PF12833">
    <property type="entry name" value="HTH_18"/>
    <property type="match status" value="1"/>
</dbReference>
<dbReference type="InterPro" id="IPR001789">
    <property type="entry name" value="Sig_transdc_resp-reg_receiver"/>
</dbReference>
<dbReference type="SMART" id="SM00342">
    <property type="entry name" value="HTH_ARAC"/>
    <property type="match status" value="1"/>
</dbReference>
<dbReference type="InterPro" id="IPR051552">
    <property type="entry name" value="HptR"/>
</dbReference>
<dbReference type="SUPFAM" id="SSF46689">
    <property type="entry name" value="Homeodomain-like"/>
    <property type="match status" value="2"/>
</dbReference>
<feature type="modified residue" description="4-aspartylphosphate" evidence="8">
    <location>
        <position position="55"/>
    </location>
</feature>
<sequence length="513" mass="59897">MYKVLLADDEKLDLDGMRTFIPWQDLGMEVVDGVMNGFDACKVLELEKIDILVTDVRMPNMSGLELAKRAMEMWKDIKIIFVSGYQDFSYAKQALSLNAVNYVLKPMDDQELIDSLTKVREDLDQERLRQDAYWQMVPIVKNEYLLQLLEGPGAESTIDVLKQEYQMSRFVWPGCAAVIEIDGLSWKQAEENRSEKDEMQGVVSICSRLGVEHICKISKTRAALLLENIDNNPVLDQIFDQVKKNLPFSITAGVGERCNALSELTVSYRQAVEALDLKMFYGKGKVIGYGEVRTAEKEDVKHLDARLEALFVAMSNYELVRIHDELDDLFQVAKSLKSKFTLRNFALYILMKLDNYLHKSNENVFHLLGMELNNYDIIMQFETITDIHYWLRRRVYEISETLQANKHKKNWKLIRQMVEYMKERTHENITLRDLAEQFSLSPNYLGVIFKEETGKNFSEYFISLRMEKSCELLKTTNMKIYEIADRVGYRHLPYFSRQFKETYGMTPLEYRRA</sequence>
<evidence type="ECO:0000256" key="1">
    <source>
        <dbReference type="ARBA" id="ARBA00004496"/>
    </source>
</evidence>
<evidence type="ECO:0000259" key="10">
    <source>
        <dbReference type="PROSITE" id="PS50110"/>
    </source>
</evidence>
<dbReference type="InterPro" id="IPR009057">
    <property type="entry name" value="Homeodomain-like_sf"/>
</dbReference>
<name>A0A368W023_9BACL</name>
<dbReference type="Pfam" id="PF17853">
    <property type="entry name" value="GGDEF_2"/>
    <property type="match status" value="1"/>
</dbReference>
<keyword evidence="3 8" id="KW-0597">Phosphoprotein</keyword>
<evidence type="ECO:0000256" key="4">
    <source>
        <dbReference type="ARBA" id="ARBA00023012"/>
    </source>
</evidence>
<reference evidence="11 12" key="1">
    <citation type="submission" date="2018-07" db="EMBL/GenBank/DDBJ databases">
        <title>Genomic Encyclopedia of Type Strains, Phase III (KMG-III): the genomes of soil and plant-associated and newly described type strains.</title>
        <authorList>
            <person name="Whitman W."/>
        </authorList>
    </citation>
    <scope>NUCLEOTIDE SEQUENCE [LARGE SCALE GENOMIC DNA]</scope>
    <source>
        <strain evidence="11 12">CECT 7506</strain>
    </source>
</reference>
<organism evidence="11 12">
    <name type="scientific">Paenibacillus prosopidis</name>
    <dbReference type="NCBI Taxonomy" id="630520"/>
    <lineage>
        <taxon>Bacteria</taxon>
        <taxon>Bacillati</taxon>
        <taxon>Bacillota</taxon>
        <taxon>Bacilli</taxon>
        <taxon>Bacillales</taxon>
        <taxon>Paenibacillaceae</taxon>
        <taxon>Paenibacillus</taxon>
    </lineage>
</organism>
<evidence type="ECO:0000256" key="8">
    <source>
        <dbReference type="PROSITE-ProRule" id="PRU00169"/>
    </source>
</evidence>
<feature type="domain" description="Response regulatory" evidence="10">
    <location>
        <begin position="3"/>
        <end position="120"/>
    </location>
</feature>
<dbReference type="InterPro" id="IPR018060">
    <property type="entry name" value="HTH_AraC"/>
</dbReference>
<dbReference type="GO" id="GO:0000160">
    <property type="term" value="P:phosphorelay signal transduction system"/>
    <property type="evidence" value="ECO:0007669"/>
    <property type="project" value="UniProtKB-KW"/>
</dbReference>
<proteinExistence type="predicted"/>
<dbReference type="Gene3D" id="1.10.10.60">
    <property type="entry name" value="Homeodomain-like"/>
    <property type="match status" value="2"/>
</dbReference>
<comment type="caution">
    <text evidence="11">The sequence shown here is derived from an EMBL/GenBank/DDBJ whole genome shotgun (WGS) entry which is preliminary data.</text>
</comment>
<evidence type="ECO:0000256" key="5">
    <source>
        <dbReference type="ARBA" id="ARBA00023015"/>
    </source>
</evidence>
<evidence type="ECO:0000256" key="7">
    <source>
        <dbReference type="ARBA" id="ARBA00023163"/>
    </source>
</evidence>
<comment type="subcellular location">
    <subcellularLocation>
        <location evidence="1">Cytoplasm</location>
    </subcellularLocation>
</comment>
<dbReference type="PROSITE" id="PS01124">
    <property type="entry name" value="HTH_ARAC_FAMILY_2"/>
    <property type="match status" value="1"/>
</dbReference>
<dbReference type="AlphaFoldDB" id="A0A368W023"/>
<feature type="domain" description="HTH araC/xylS-type" evidence="9">
    <location>
        <begin position="415"/>
        <end position="513"/>
    </location>
</feature>
<keyword evidence="5" id="KW-0805">Transcription regulation</keyword>
<dbReference type="OrthoDB" id="2666291at2"/>
<dbReference type="PROSITE" id="PS50110">
    <property type="entry name" value="RESPONSE_REGULATORY"/>
    <property type="match status" value="1"/>
</dbReference>
<dbReference type="InterPro" id="IPR041522">
    <property type="entry name" value="CdaR_GGDEF"/>
</dbReference>
<dbReference type="PRINTS" id="PR00032">
    <property type="entry name" value="HTHARAC"/>
</dbReference>
<evidence type="ECO:0000313" key="11">
    <source>
        <dbReference type="EMBL" id="RCW47615.1"/>
    </source>
</evidence>
<dbReference type="SUPFAM" id="SSF52172">
    <property type="entry name" value="CheY-like"/>
    <property type="match status" value="1"/>
</dbReference>
<gene>
    <name evidence="11" type="ORF">DFP97_108239</name>
</gene>
<dbReference type="Proteomes" id="UP000252415">
    <property type="component" value="Unassembled WGS sequence"/>
</dbReference>
<evidence type="ECO:0000256" key="6">
    <source>
        <dbReference type="ARBA" id="ARBA00023125"/>
    </source>
</evidence>
<dbReference type="PANTHER" id="PTHR42713">
    <property type="entry name" value="HISTIDINE KINASE-RELATED"/>
    <property type="match status" value="1"/>
</dbReference>
<evidence type="ECO:0000259" key="9">
    <source>
        <dbReference type="PROSITE" id="PS01124"/>
    </source>
</evidence>
<evidence type="ECO:0000256" key="3">
    <source>
        <dbReference type="ARBA" id="ARBA00022553"/>
    </source>
</evidence>
<accession>A0A368W023</accession>
<keyword evidence="2" id="KW-0963">Cytoplasm</keyword>
<dbReference type="GO" id="GO:0005737">
    <property type="term" value="C:cytoplasm"/>
    <property type="evidence" value="ECO:0007669"/>
    <property type="project" value="UniProtKB-SubCell"/>
</dbReference>
<evidence type="ECO:0000256" key="2">
    <source>
        <dbReference type="ARBA" id="ARBA00022490"/>
    </source>
</evidence>
<dbReference type="PROSITE" id="PS00041">
    <property type="entry name" value="HTH_ARAC_FAMILY_1"/>
    <property type="match status" value="1"/>
</dbReference>
<dbReference type="InterPro" id="IPR011006">
    <property type="entry name" value="CheY-like_superfamily"/>
</dbReference>
<dbReference type="InterPro" id="IPR018062">
    <property type="entry name" value="HTH_AraC-typ_CS"/>
</dbReference>
<evidence type="ECO:0000313" key="12">
    <source>
        <dbReference type="Proteomes" id="UP000252415"/>
    </source>
</evidence>
<dbReference type="PANTHER" id="PTHR42713:SF3">
    <property type="entry name" value="TRANSCRIPTIONAL REGULATORY PROTEIN HPTR"/>
    <property type="match status" value="1"/>
</dbReference>
<keyword evidence="7" id="KW-0804">Transcription</keyword>
<dbReference type="RefSeq" id="WP_114380958.1">
    <property type="nucleotide sequence ID" value="NZ_QPJD01000008.1"/>
</dbReference>
<keyword evidence="6" id="KW-0238">DNA-binding</keyword>
<dbReference type="GO" id="GO:0003700">
    <property type="term" value="F:DNA-binding transcription factor activity"/>
    <property type="evidence" value="ECO:0007669"/>
    <property type="project" value="InterPro"/>
</dbReference>